<evidence type="ECO:0000256" key="4">
    <source>
        <dbReference type="ARBA" id="ARBA00023125"/>
    </source>
</evidence>
<keyword evidence="6" id="KW-0539">Nucleus</keyword>
<evidence type="ECO:0000256" key="7">
    <source>
        <dbReference type="SAM" id="MobiDB-lite"/>
    </source>
</evidence>
<keyword evidence="4" id="KW-0238">DNA-binding</keyword>
<comment type="function">
    <text evidence="1">Putative transcription factor.</text>
</comment>
<feature type="domain" description="RWP-RK" evidence="8">
    <location>
        <begin position="6"/>
        <end position="98"/>
    </location>
</feature>
<feature type="region of interest" description="Disordered" evidence="7">
    <location>
        <begin position="74"/>
        <end position="111"/>
    </location>
</feature>
<dbReference type="InterPro" id="IPR003035">
    <property type="entry name" value="RWP-RK_dom"/>
</dbReference>
<keyword evidence="3" id="KW-0175">Coiled coil</keyword>
<evidence type="ECO:0000256" key="6">
    <source>
        <dbReference type="ARBA" id="ARBA00023242"/>
    </source>
</evidence>
<evidence type="ECO:0000256" key="2">
    <source>
        <dbReference type="ARBA" id="ARBA00023015"/>
    </source>
</evidence>
<dbReference type="GO" id="GO:0003700">
    <property type="term" value="F:DNA-binding transcription factor activity"/>
    <property type="evidence" value="ECO:0007669"/>
    <property type="project" value="InterPro"/>
</dbReference>
<sequence>MHDNSFARVFPRRKRGEPGCYSKGRDGIRLGYEDITGLFHMRQTEAAKYLGISLTTMKSVCRRVGITRWPYSRQRDRAGSPCSTDSASSDEAHHAHEAPSHDCSFPSVQHVSSKDESSHQMALHCQKIETGSEYLRLLMAAAAHDGDFIPKVEEKQALQGSMVSRVVLDDSVHMSAFDETNTSLFDEALQHVQSTFTGRFACY</sequence>
<dbReference type="AlphaFoldDB" id="A0A7S4PSH7"/>
<keyword evidence="5" id="KW-0804">Transcription</keyword>
<dbReference type="PROSITE" id="PS51519">
    <property type="entry name" value="RWP_RK"/>
    <property type="match status" value="1"/>
</dbReference>
<dbReference type="EMBL" id="HBKN01052549">
    <property type="protein sequence ID" value="CAE2343377.1"/>
    <property type="molecule type" value="Transcribed_RNA"/>
</dbReference>
<evidence type="ECO:0000259" key="8">
    <source>
        <dbReference type="PROSITE" id="PS51519"/>
    </source>
</evidence>
<dbReference type="PANTHER" id="PTHR46373">
    <property type="entry name" value="PROTEIN RKD4"/>
    <property type="match status" value="1"/>
</dbReference>
<evidence type="ECO:0000256" key="3">
    <source>
        <dbReference type="ARBA" id="ARBA00023054"/>
    </source>
</evidence>
<dbReference type="Pfam" id="PF02042">
    <property type="entry name" value="RWP-RK"/>
    <property type="match status" value="1"/>
</dbReference>
<organism evidence="9">
    <name type="scientific">Guillardia theta</name>
    <name type="common">Cryptophyte</name>
    <name type="synonym">Cryptomonas phi</name>
    <dbReference type="NCBI Taxonomy" id="55529"/>
    <lineage>
        <taxon>Eukaryota</taxon>
        <taxon>Cryptophyceae</taxon>
        <taxon>Pyrenomonadales</taxon>
        <taxon>Geminigeraceae</taxon>
        <taxon>Guillardia</taxon>
    </lineage>
</organism>
<proteinExistence type="predicted"/>
<reference evidence="9" key="1">
    <citation type="submission" date="2021-01" db="EMBL/GenBank/DDBJ databases">
        <authorList>
            <person name="Corre E."/>
            <person name="Pelletier E."/>
            <person name="Niang G."/>
            <person name="Scheremetjew M."/>
            <person name="Finn R."/>
            <person name="Kale V."/>
            <person name="Holt S."/>
            <person name="Cochrane G."/>
            <person name="Meng A."/>
            <person name="Brown T."/>
            <person name="Cohen L."/>
        </authorList>
    </citation>
    <scope>NUCLEOTIDE SEQUENCE</scope>
    <source>
        <strain evidence="9">CCMP 2712</strain>
    </source>
</reference>
<protein>
    <recommendedName>
        <fullName evidence="8">RWP-RK domain-containing protein</fullName>
    </recommendedName>
</protein>
<dbReference type="InterPro" id="IPR044607">
    <property type="entry name" value="RKD-like"/>
</dbReference>
<evidence type="ECO:0000256" key="1">
    <source>
        <dbReference type="ARBA" id="ARBA00004049"/>
    </source>
</evidence>
<accession>A0A7S4PSH7</accession>
<keyword evidence="2" id="KW-0805">Transcription regulation</keyword>
<dbReference type="PANTHER" id="PTHR46373:SF2">
    <property type="entry name" value="RWP-RK DOMAIN-CONTAINING PROTEIN"/>
    <property type="match status" value="1"/>
</dbReference>
<evidence type="ECO:0000256" key="5">
    <source>
        <dbReference type="ARBA" id="ARBA00023163"/>
    </source>
</evidence>
<gene>
    <name evidence="9" type="ORF">GTHE00462_LOCUS41029</name>
</gene>
<feature type="compositionally biased region" description="Basic and acidic residues" evidence="7">
    <location>
        <begin position="90"/>
        <end position="100"/>
    </location>
</feature>
<dbReference type="GO" id="GO:0003677">
    <property type="term" value="F:DNA binding"/>
    <property type="evidence" value="ECO:0007669"/>
    <property type="project" value="UniProtKB-KW"/>
</dbReference>
<name>A0A7S4PSH7_GUITH</name>
<evidence type="ECO:0000313" key="9">
    <source>
        <dbReference type="EMBL" id="CAE2343377.1"/>
    </source>
</evidence>